<evidence type="ECO:0000313" key="1">
    <source>
        <dbReference type="EMBL" id="PTU29099.1"/>
    </source>
</evidence>
<keyword evidence="2" id="KW-1185">Reference proteome</keyword>
<dbReference type="Proteomes" id="UP000244248">
    <property type="component" value="Unassembled WGS sequence"/>
</dbReference>
<dbReference type="EMBL" id="QANS01000008">
    <property type="protein sequence ID" value="PTU29099.1"/>
    <property type="molecule type" value="Genomic_DNA"/>
</dbReference>
<sequence length="107" mass="11751">MRFKDSKTLLELSVKQLALIVTTLCIAAFVTGCVTMTDPVSMGENRYLVTLNARGGFQSDGELLSRSITKANEFCQAKGLRAEIADTKNTGVQMWTPQNNQVIFSCI</sequence>
<evidence type="ECO:0000313" key="2">
    <source>
        <dbReference type="Proteomes" id="UP000244248"/>
    </source>
</evidence>
<proteinExistence type="predicted"/>
<gene>
    <name evidence="1" type="ORF">CJD38_17245</name>
</gene>
<comment type="caution">
    <text evidence="1">The sequence shown here is derived from an EMBL/GenBank/DDBJ whole genome shotgun (WGS) entry which is preliminary data.</text>
</comment>
<dbReference type="PROSITE" id="PS51257">
    <property type="entry name" value="PROKAR_LIPOPROTEIN"/>
    <property type="match status" value="1"/>
</dbReference>
<organism evidence="1 2">
    <name type="scientific">Stenotrophobium rhamnosiphilum</name>
    <dbReference type="NCBI Taxonomy" id="2029166"/>
    <lineage>
        <taxon>Bacteria</taxon>
        <taxon>Pseudomonadati</taxon>
        <taxon>Pseudomonadota</taxon>
        <taxon>Gammaproteobacteria</taxon>
        <taxon>Nevskiales</taxon>
        <taxon>Nevskiaceae</taxon>
        <taxon>Stenotrophobium</taxon>
    </lineage>
</organism>
<accession>A0A2T5MBH1</accession>
<name>A0A2T5MBH1_9GAMM</name>
<reference evidence="1 2" key="1">
    <citation type="submission" date="2018-04" db="EMBL/GenBank/DDBJ databases">
        <title>Novel species isolated from glacier.</title>
        <authorList>
            <person name="Liu Q."/>
            <person name="Xin Y.-H."/>
        </authorList>
    </citation>
    <scope>NUCLEOTIDE SEQUENCE [LARGE SCALE GENOMIC DNA]</scope>
    <source>
        <strain evidence="1 2">GT1R17</strain>
    </source>
</reference>
<protein>
    <submittedName>
        <fullName evidence="1">Uncharacterized protein</fullName>
    </submittedName>
</protein>
<dbReference type="AlphaFoldDB" id="A0A2T5MBH1"/>